<dbReference type="RefSeq" id="WP_157461380.1">
    <property type="nucleotide sequence ID" value="NZ_WQLB01000043.1"/>
</dbReference>
<evidence type="ECO:0000256" key="1">
    <source>
        <dbReference type="SAM" id="SignalP"/>
    </source>
</evidence>
<gene>
    <name evidence="2" type="ORF">GO986_20480</name>
</gene>
<accession>A0A7C9LTK2</accession>
<comment type="caution">
    <text evidence="2">The sequence shown here is derived from an EMBL/GenBank/DDBJ whole genome shotgun (WGS) entry which is preliminary data.</text>
</comment>
<dbReference type="AlphaFoldDB" id="A0A7C9LTK2"/>
<proteinExistence type="predicted"/>
<dbReference type="Proteomes" id="UP000483286">
    <property type="component" value="Unassembled WGS sequence"/>
</dbReference>
<feature type="signal peptide" evidence="1">
    <location>
        <begin position="1"/>
        <end position="21"/>
    </location>
</feature>
<keyword evidence="3" id="KW-1185">Reference proteome</keyword>
<sequence length="314" mass="32230">MNRLFFLLLGTLLLGACGQPAVPSEPPTADLTPVGQPFTLTFTGLGTPDFAVKLNTAVAKQALTDQQGSVVPVRVLNRGSVDIIPAGQARTTGFRYVYSVVSVTSTAALNNVSFLGVRTTGSLNDTAISALIRAPGAAAYTPSEAGTLALSTQAAQASTVNPTTGALQVLPNTDDTVQYLPESDLYTPPGMLGLLPYGFTVLNSSTLGRILAVGTEANRMVIGMKVPLQANTQDDPYAFSFTAIPVSDSARRVTQSREGILSNNNANVQARATAIGGTITVLSGSTLPGTLVLPSVRTAGPAGAATRTITAPAP</sequence>
<feature type="chain" id="PRO_5028935732" description="Lipoprotein" evidence="1">
    <location>
        <begin position="22"/>
        <end position="314"/>
    </location>
</feature>
<name>A0A7C9LTK2_9DEIO</name>
<evidence type="ECO:0000313" key="2">
    <source>
        <dbReference type="EMBL" id="MVN89121.1"/>
    </source>
</evidence>
<dbReference type="PROSITE" id="PS51257">
    <property type="entry name" value="PROKAR_LIPOPROTEIN"/>
    <property type="match status" value="1"/>
</dbReference>
<evidence type="ECO:0000313" key="3">
    <source>
        <dbReference type="Proteomes" id="UP000483286"/>
    </source>
</evidence>
<organism evidence="2 3">
    <name type="scientific">Deinococcus arboris</name>
    <dbReference type="NCBI Taxonomy" id="2682977"/>
    <lineage>
        <taxon>Bacteria</taxon>
        <taxon>Thermotogati</taxon>
        <taxon>Deinococcota</taxon>
        <taxon>Deinococci</taxon>
        <taxon>Deinococcales</taxon>
        <taxon>Deinococcaceae</taxon>
        <taxon>Deinococcus</taxon>
    </lineage>
</organism>
<dbReference type="EMBL" id="WQLB01000043">
    <property type="protein sequence ID" value="MVN89121.1"/>
    <property type="molecule type" value="Genomic_DNA"/>
</dbReference>
<reference evidence="2 3" key="1">
    <citation type="submission" date="2019-12" db="EMBL/GenBank/DDBJ databases">
        <title>Deinococcus sp. HMF7620 Genome sequencing and assembly.</title>
        <authorList>
            <person name="Kang H."/>
            <person name="Kim H."/>
            <person name="Joh K."/>
        </authorList>
    </citation>
    <scope>NUCLEOTIDE SEQUENCE [LARGE SCALE GENOMIC DNA]</scope>
    <source>
        <strain evidence="2 3">HMF7620</strain>
    </source>
</reference>
<keyword evidence="1" id="KW-0732">Signal</keyword>
<protein>
    <recommendedName>
        <fullName evidence="4">Lipoprotein</fullName>
    </recommendedName>
</protein>
<evidence type="ECO:0008006" key="4">
    <source>
        <dbReference type="Google" id="ProtNLM"/>
    </source>
</evidence>